<dbReference type="PANTHER" id="PTHR22893">
    <property type="entry name" value="NADH OXIDOREDUCTASE-RELATED"/>
    <property type="match status" value="1"/>
</dbReference>
<evidence type="ECO:0000313" key="3">
    <source>
        <dbReference type="Proteomes" id="UP000663570"/>
    </source>
</evidence>
<organism evidence="2 3">
    <name type="scientific">Niveibacterium microcysteis</name>
    <dbReference type="NCBI Taxonomy" id="2811415"/>
    <lineage>
        <taxon>Bacteria</taxon>
        <taxon>Pseudomonadati</taxon>
        <taxon>Pseudomonadota</taxon>
        <taxon>Betaproteobacteria</taxon>
        <taxon>Rhodocyclales</taxon>
        <taxon>Rhodocyclaceae</taxon>
        <taxon>Niveibacterium</taxon>
    </lineage>
</organism>
<dbReference type="NCBIfam" id="NF007899">
    <property type="entry name" value="PRK10605.1"/>
    <property type="match status" value="1"/>
</dbReference>
<dbReference type="PANTHER" id="PTHR22893:SF91">
    <property type="entry name" value="NADPH DEHYDROGENASE 2-RELATED"/>
    <property type="match status" value="1"/>
</dbReference>
<dbReference type="Proteomes" id="UP000663570">
    <property type="component" value="Chromosome"/>
</dbReference>
<dbReference type="InterPro" id="IPR045247">
    <property type="entry name" value="Oye-like"/>
</dbReference>
<accession>A0ABX7M624</accession>
<feature type="domain" description="NADH:flavin oxidoreductase/NADH oxidase N-terminal" evidence="1">
    <location>
        <begin position="5"/>
        <end position="343"/>
    </location>
</feature>
<evidence type="ECO:0000259" key="1">
    <source>
        <dbReference type="Pfam" id="PF00724"/>
    </source>
</evidence>
<name>A0ABX7M624_9RHOO</name>
<proteinExistence type="predicted"/>
<reference evidence="2 3" key="1">
    <citation type="submission" date="2021-02" db="EMBL/GenBank/DDBJ databases">
        <title>Niveibacterium changnyeongensis HC41.</title>
        <authorList>
            <person name="Kang M."/>
        </authorList>
    </citation>
    <scope>NUCLEOTIDE SEQUENCE [LARGE SCALE GENOMIC DNA]</scope>
    <source>
        <strain evidence="2 3">HC41</strain>
    </source>
</reference>
<protein>
    <submittedName>
        <fullName evidence="2">Alkene reductase</fullName>
    </submittedName>
</protein>
<dbReference type="CDD" id="cd02933">
    <property type="entry name" value="OYE_like_FMN"/>
    <property type="match status" value="1"/>
</dbReference>
<sequence>MNADKLLHPIQVGNLSLPNRIFMAPLTRQRASQPGNVPTALNATYYAQRASAGLIVTEATQVMPEGQGYAWTPGMHTDAQQAGWKLVTDAVHAAGGHIALQLWHVGRISHRHVQPDGKLPVAPSAIQANAQTFVVHPDGSMGMVQTDLPRALEVEELAGIVAAFRAAARRAIDTGFDFVEIHGANGYLLDQFQSTGPNQRTDAYGGSVENRARLTLEVVDAIVAEIGAARTGIRLSPFGTFNDIADTEAEAMAFYLTEQLDARKLAYVHIAEPDWAGGPQLADAFRAALRQRFKGTLIFAGGYTLEKAEALIASGVGDAVAFGRPFIANPDLPARFAKGAELNAPDASTFYGGADKGYTDYPSLAS</sequence>
<gene>
    <name evidence="2" type="ORF">JY500_00660</name>
</gene>
<dbReference type="EMBL" id="CP071060">
    <property type="protein sequence ID" value="QSI77196.1"/>
    <property type="molecule type" value="Genomic_DNA"/>
</dbReference>
<evidence type="ECO:0000313" key="2">
    <source>
        <dbReference type="EMBL" id="QSI77196.1"/>
    </source>
</evidence>
<dbReference type="Pfam" id="PF00724">
    <property type="entry name" value="Oxidored_FMN"/>
    <property type="match status" value="1"/>
</dbReference>
<dbReference type="InterPro" id="IPR013785">
    <property type="entry name" value="Aldolase_TIM"/>
</dbReference>
<dbReference type="RefSeq" id="WP_206254719.1">
    <property type="nucleotide sequence ID" value="NZ_CP071060.1"/>
</dbReference>
<dbReference type="InterPro" id="IPR001155">
    <property type="entry name" value="OxRdtase_FMN_N"/>
</dbReference>
<dbReference type="SUPFAM" id="SSF51395">
    <property type="entry name" value="FMN-linked oxidoreductases"/>
    <property type="match status" value="1"/>
</dbReference>
<dbReference type="Gene3D" id="3.20.20.70">
    <property type="entry name" value="Aldolase class I"/>
    <property type="match status" value="1"/>
</dbReference>
<keyword evidence="3" id="KW-1185">Reference proteome</keyword>